<dbReference type="EC" id="3.6.4.13" evidence="1"/>
<dbReference type="GO" id="GO:0003724">
    <property type="term" value="F:RNA helicase activity"/>
    <property type="evidence" value="ECO:0007669"/>
    <property type="project" value="UniProtKB-EC"/>
</dbReference>
<dbReference type="Proteomes" id="UP000095038">
    <property type="component" value="Unassembled WGS sequence"/>
</dbReference>
<gene>
    <name evidence="11" type="ORF">ASCRUDRAFT_19130</name>
</gene>
<feature type="non-terminal residue" evidence="11">
    <location>
        <position position="431"/>
    </location>
</feature>
<dbReference type="OrthoDB" id="196131at2759"/>
<dbReference type="GeneID" id="30963208"/>
<dbReference type="GO" id="GO:0000384">
    <property type="term" value="F:first spliceosomal transesterification activity"/>
    <property type="evidence" value="ECO:0007669"/>
    <property type="project" value="EnsemblFungi"/>
</dbReference>
<evidence type="ECO:0000256" key="5">
    <source>
        <dbReference type="ARBA" id="ARBA00022840"/>
    </source>
</evidence>
<dbReference type="Gene3D" id="3.40.50.300">
    <property type="entry name" value="P-loop containing nucleotide triphosphate hydrolases"/>
    <property type="match status" value="2"/>
</dbReference>
<sequence length="431" mass="49297">INWNSKHWSEKPLNEMTDRDWRILKEDFEINSKGNIVEKPLRSWSESKINTEILKILKLLNYRDPTPIQRAAIPIAINRKDVLGIAETGSGKTLSYIIPLLTYLLTLPRVNYHTKNDGPYALVLAPTRELAQQIEKECSKFCHRLRIKLTSVVGGYKLESNSFNLSNGVEVLIATPGRLLDCIDRKILVLNQCYYLIIDEADRMIDLGFESQVSKILEILPKYQKRTSMMYTATMPPTIKKLVKNYLNNSNTIIIGNLDKAVDSVEQKVEFLNTEEQKNRRLISILNSNNYYPPIIIFVNYKKTCENLSTIINEKSRFKSTIIHGSKNQDQRELAITNLKQGKFDILIATDVAGRGIDIPDVSLVINYQMSRTIEDYIHRIGRTGRAGKLGTAITFLHNKDDNDVLYDLKNMVLKSSLSKCPDELRRHPAA</sequence>
<dbReference type="PROSITE" id="PS51195">
    <property type="entry name" value="Q_MOTIF"/>
    <property type="match status" value="1"/>
</dbReference>
<keyword evidence="4 7" id="KW-0347">Helicase</keyword>
<dbReference type="InterPro" id="IPR011545">
    <property type="entry name" value="DEAD/DEAH_box_helicase_dom"/>
</dbReference>
<keyword evidence="12" id="KW-1185">Reference proteome</keyword>
<dbReference type="InterPro" id="IPR001650">
    <property type="entry name" value="Helicase_C-like"/>
</dbReference>
<dbReference type="GO" id="GO:0016787">
    <property type="term" value="F:hydrolase activity"/>
    <property type="evidence" value="ECO:0007669"/>
    <property type="project" value="UniProtKB-KW"/>
</dbReference>
<keyword evidence="5 7" id="KW-0067">ATP-binding</keyword>
<evidence type="ECO:0000313" key="12">
    <source>
        <dbReference type="Proteomes" id="UP000095038"/>
    </source>
</evidence>
<dbReference type="InterPro" id="IPR014001">
    <property type="entry name" value="Helicase_ATP-bd"/>
</dbReference>
<proteinExistence type="inferred from homology"/>
<evidence type="ECO:0000256" key="7">
    <source>
        <dbReference type="RuleBase" id="RU000492"/>
    </source>
</evidence>
<name>A0A1D2VMU7_9ASCO</name>
<keyword evidence="2 7" id="KW-0547">Nucleotide-binding</keyword>
<dbReference type="InParanoid" id="A0A1D2VMU7"/>
<dbReference type="PANTHER" id="PTHR47958">
    <property type="entry name" value="ATP-DEPENDENT RNA HELICASE DBP3"/>
    <property type="match status" value="1"/>
</dbReference>
<dbReference type="RefSeq" id="XP_020049245.1">
    <property type="nucleotide sequence ID" value="XM_020189572.1"/>
</dbReference>
<dbReference type="Pfam" id="PF00271">
    <property type="entry name" value="Helicase_C"/>
    <property type="match status" value="1"/>
</dbReference>
<dbReference type="FunCoup" id="A0A1D2VMU7">
    <property type="interactions" value="940"/>
</dbReference>
<dbReference type="GO" id="GO:0005682">
    <property type="term" value="C:U5 snRNP"/>
    <property type="evidence" value="ECO:0007669"/>
    <property type="project" value="EnsemblFungi"/>
</dbReference>
<dbReference type="Pfam" id="PF00270">
    <property type="entry name" value="DEAD"/>
    <property type="match status" value="1"/>
</dbReference>
<dbReference type="AlphaFoldDB" id="A0A1D2VMU7"/>
<dbReference type="GO" id="GO:0005524">
    <property type="term" value="F:ATP binding"/>
    <property type="evidence" value="ECO:0007669"/>
    <property type="project" value="UniProtKB-KW"/>
</dbReference>
<dbReference type="PROSITE" id="PS51194">
    <property type="entry name" value="HELICASE_CTER"/>
    <property type="match status" value="1"/>
</dbReference>
<dbReference type="CDD" id="cd18787">
    <property type="entry name" value="SF2_C_DEAD"/>
    <property type="match status" value="1"/>
</dbReference>
<accession>A0A1D2VMU7</accession>
<feature type="domain" description="Helicase ATP-binding" evidence="8">
    <location>
        <begin position="73"/>
        <end position="253"/>
    </location>
</feature>
<dbReference type="SMART" id="SM00490">
    <property type="entry name" value="HELICc"/>
    <property type="match status" value="1"/>
</dbReference>
<dbReference type="GO" id="GO:0003723">
    <property type="term" value="F:RNA binding"/>
    <property type="evidence" value="ECO:0007669"/>
    <property type="project" value="EnsemblFungi"/>
</dbReference>
<evidence type="ECO:0000256" key="4">
    <source>
        <dbReference type="ARBA" id="ARBA00022806"/>
    </source>
</evidence>
<feature type="non-terminal residue" evidence="11">
    <location>
        <position position="1"/>
    </location>
</feature>
<dbReference type="InterPro" id="IPR027417">
    <property type="entry name" value="P-loop_NTPase"/>
</dbReference>
<evidence type="ECO:0000259" key="9">
    <source>
        <dbReference type="PROSITE" id="PS51194"/>
    </source>
</evidence>
<evidence type="ECO:0000259" key="10">
    <source>
        <dbReference type="PROSITE" id="PS51195"/>
    </source>
</evidence>
<organism evidence="11 12">
    <name type="scientific">Ascoidea rubescens DSM 1968</name>
    <dbReference type="NCBI Taxonomy" id="1344418"/>
    <lineage>
        <taxon>Eukaryota</taxon>
        <taxon>Fungi</taxon>
        <taxon>Dikarya</taxon>
        <taxon>Ascomycota</taxon>
        <taxon>Saccharomycotina</taxon>
        <taxon>Saccharomycetes</taxon>
        <taxon>Ascoideaceae</taxon>
        <taxon>Ascoidea</taxon>
    </lineage>
</organism>
<dbReference type="STRING" id="1344418.A0A1D2VMU7"/>
<comment type="similarity">
    <text evidence="7">Belongs to the DEAD box helicase family.</text>
</comment>
<reference evidence="12" key="1">
    <citation type="submission" date="2016-05" db="EMBL/GenBank/DDBJ databases">
        <title>Comparative genomics of biotechnologically important yeasts.</title>
        <authorList>
            <consortium name="DOE Joint Genome Institute"/>
            <person name="Riley R."/>
            <person name="Haridas S."/>
            <person name="Wolfe K.H."/>
            <person name="Lopes M.R."/>
            <person name="Hittinger C.T."/>
            <person name="Goker M."/>
            <person name="Salamov A."/>
            <person name="Wisecaver J."/>
            <person name="Long T.M."/>
            <person name="Aerts A.L."/>
            <person name="Barry K."/>
            <person name="Choi C."/>
            <person name="Clum A."/>
            <person name="Coughlan A.Y."/>
            <person name="Deshpande S."/>
            <person name="Douglass A.P."/>
            <person name="Hanson S.J."/>
            <person name="Klenk H.-P."/>
            <person name="Labutti K."/>
            <person name="Lapidus A."/>
            <person name="Lindquist E."/>
            <person name="Lipzen A."/>
            <person name="Meier-Kolthoff J.P."/>
            <person name="Ohm R.A."/>
            <person name="Otillar R.P."/>
            <person name="Pangilinan J."/>
            <person name="Peng Y."/>
            <person name="Rokas A."/>
            <person name="Rosa C.A."/>
            <person name="Scheuner C."/>
            <person name="Sibirny A.A."/>
            <person name="Slot J.C."/>
            <person name="Stielow J.B."/>
            <person name="Sun H."/>
            <person name="Kurtzman C.P."/>
            <person name="Blackwell M."/>
            <person name="Grigoriev I.V."/>
            <person name="Jeffries T.W."/>
        </authorList>
    </citation>
    <scope>NUCLEOTIDE SEQUENCE [LARGE SCALE GENOMIC DNA]</scope>
    <source>
        <strain evidence="12">DSM 1968</strain>
    </source>
</reference>
<keyword evidence="3 7" id="KW-0378">Hydrolase</keyword>
<dbReference type="PROSITE" id="PS51192">
    <property type="entry name" value="HELICASE_ATP_BIND_1"/>
    <property type="match status" value="1"/>
</dbReference>
<dbReference type="GO" id="GO:0000395">
    <property type="term" value="P:mRNA 5'-splice site recognition"/>
    <property type="evidence" value="ECO:0007669"/>
    <property type="project" value="EnsemblFungi"/>
</dbReference>
<dbReference type="EMBL" id="KV454476">
    <property type="protein sequence ID" value="ODV62938.1"/>
    <property type="molecule type" value="Genomic_DNA"/>
</dbReference>
<dbReference type="SMART" id="SM00487">
    <property type="entry name" value="DEXDc"/>
    <property type="match status" value="1"/>
</dbReference>
<feature type="short sequence motif" description="Q motif" evidence="6">
    <location>
        <begin position="42"/>
        <end position="70"/>
    </location>
</feature>
<protein>
    <recommendedName>
        <fullName evidence="1">RNA helicase</fullName>
        <ecNumber evidence="1">3.6.4.13</ecNumber>
    </recommendedName>
</protein>
<feature type="domain" description="Helicase C-terminal" evidence="9">
    <location>
        <begin position="264"/>
        <end position="429"/>
    </location>
</feature>
<evidence type="ECO:0000256" key="6">
    <source>
        <dbReference type="PROSITE-ProRule" id="PRU00552"/>
    </source>
</evidence>
<dbReference type="InterPro" id="IPR014014">
    <property type="entry name" value="RNA_helicase_DEAD_Q_motif"/>
</dbReference>
<evidence type="ECO:0000313" key="11">
    <source>
        <dbReference type="EMBL" id="ODV62938.1"/>
    </source>
</evidence>
<dbReference type="InterPro" id="IPR000629">
    <property type="entry name" value="RNA-helicase_DEAD-box_CS"/>
</dbReference>
<feature type="domain" description="DEAD-box RNA helicase Q" evidence="10">
    <location>
        <begin position="42"/>
        <end position="70"/>
    </location>
</feature>
<evidence type="ECO:0000256" key="1">
    <source>
        <dbReference type="ARBA" id="ARBA00012552"/>
    </source>
</evidence>
<dbReference type="SUPFAM" id="SSF52540">
    <property type="entry name" value="P-loop containing nucleoside triphosphate hydrolases"/>
    <property type="match status" value="1"/>
</dbReference>
<evidence type="ECO:0000259" key="8">
    <source>
        <dbReference type="PROSITE" id="PS51192"/>
    </source>
</evidence>
<evidence type="ECO:0000256" key="2">
    <source>
        <dbReference type="ARBA" id="ARBA00022741"/>
    </source>
</evidence>
<dbReference type="PROSITE" id="PS00039">
    <property type="entry name" value="DEAD_ATP_HELICASE"/>
    <property type="match status" value="1"/>
</dbReference>
<evidence type="ECO:0000256" key="3">
    <source>
        <dbReference type="ARBA" id="ARBA00022801"/>
    </source>
</evidence>